<sequence length="406" mass="44085">MKTYVSFLTSKSSLCYLLVSLFAGLSGGFFYPLLGIFVVDGLHASSLQMGIFMAISILSGVVVSQRIAKLSDVGWDRRQIILLAQSAFIVVMMLFMVIRDFYLALAVMIFISSFTAAALPQTFAIGREFADKNLGDKSTLFVSLMRAMISLSWVIGPPLAFILYDAFGFNGAFMFAAANMMTSLLIVWRLFPSTKVKETESGNGQAMRQPWHKIPGAPLYLCAVFMLFMANNMYVMSIPLYVTKELEMAGSVAGQLLGLAAFVEIPVMVLAGLWAAKMAPQRLMVLSAAAACLFYTLLFHADTLWQMYALQLLNGLAVGISASLGMVVIQNKMPNQMGVATTLFNSAIMVASLASSMTVGVVAELYNYHSVMLAMLLAGAVAFGLLLLSARETRRPPCPADWVADA</sequence>
<evidence type="ECO:0000259" key="10">
    <source>
        <dbReference type="PROSITE" id="PS50850"/>
    </source>
</evidence>
<organism evidence="11 12">
    <name type="scientific">Grimontia hollisae</name>
    <name type="common">Vibrio hollisae</name>
    <dbReference type="NCBI Taxonomy" id="673"/>
    <lineage>
        <taxon>Bacteria</taxon>
        <taxon>Pseudomonadati</taxon>
        <taxon>Pseudomonadota</taxon>
        <taxon>Gammaproteobacteria</taxon>
        <taxon>Vibrionales</taxon>
        <taxon>Vibrionaceae</taxon>
        <taxon>Grimontia</taxon>
    </lineage>
</organism>
<feature type="transmembrane region" description="Helical" evidence="9">
    <location>
        <begin position="283"/>
        <end position="301"/>
    </location>
</feature>
<accession>A0A377HL98</accession>
<dbReference type="InterPro" id="IPR020846">
    <property type="entry name" value="MFS_dom"/>
</dbReference>
<keyword evidence="7 9" id="KW-1133">Transmembrane helix</keyword>
<protein>
    <submittedName>
        <fullName evidence="11">Sugar efflux transporter C</fullName>
    </submittedName>
</protein>
<comment type="similarity">
    <text evidence="2">Belongs to the major facilitator superfamily. Set transporter family.</text>
</comment>
<dbReference type="AlphaFoldDB" id="A0A377HL98"/>
<keyword evidence="5" id="KW-0762">Sugar transport</keyword>
<evidence type="ECO:0000256" key="3">
    <source>
        <dbReference type="ARBA" id="ARBA00022448"/>
    </source>
</evidence>
<keyword evidence="6 9" id="KW-0812">Transmembrane</keyword>
<evidence type="ECO:0000256" key="8">
    <source>
        <dbReference type="ARBA" id="ARBA00023136"/>
    </source>
</evidence>
<dbReference type="InterPro" id="IPR036259">
    <property type="entry name" value="MFS_trans_sf"/>
</dbReference>
<evidence type="ECO:0000256" key="2">
    <source>
        <dbReference type="ARBA" id="ARBA00006523"/>
    </source>
</evidence>
<dbReference type="STRING" id="673.AL542_05470"/>
<feature type="transmembrane region" description="Helical" evidence="9">
    <location>
        <begin position="307"/>
        <end position="329"/>
    </location>
</feature>
<evidence type="ECO:0000256" key="1">
    <source>
        <dbReference type="ARBA" id="ARBA00004651"/>
    </source>
</evidence>
<evidence type="ECO:0000256" key="4">
    <source>
        <dbReference type="ARBA" id="ARBA00022475"/>
    </source>
</evidence>
<feature type="transmembrane region" description="Helical" evidence="9">
    <location>
        <begin position="368"/>
        <end position="388"/>
    </location>
</feature>
<keyword evidence="3" id="KW-0813">Transport</keyword>
<evidence type="ECO:0000256" key="9">
    <source>
        <dbReference type="SAM" id="Phobius"/>
    </source>
</evidence>
<evidence type="ECO:0000313" key="11">
    <source>
        <dbReference type="EMBL" id="STO56793.1"/>
    </source>
</evidence>
<dbReference type="Gene3D" id="1.20.1250.20">
    <property type="entry name" value="MFS general substrate transporter like domains"/>
    <property type="match status" value="2"/>
</dbReference>
<feature type="transmembrane region" description="Helical" evidence="9">
    <location>
        <begin position="46"/>
        <end position="68"/>
    </location>
</feature>
<dbReference type="CDD" id="cd17471">
    <property type="entry name" value="MFS_Set"/>
    <property type="match status" value="1"/>
</dbReference>
<dbReference type="InterPro" id="IPR011701">
    <property type="entry name" value="MFS"/>
</dbReference>
<dbReference type="EMBL" id="UGHD01000002">
    <property type="protein sequence ID" value="STO56793.1"/>
    <property type="molecule type" value="Genomic_DNA"/>
</dbReference>
<reference evidence="11 12" key="1">
    <citation type="submission" date="2018-06" db="EMBL/GenBank/DDBJ databases">
        <authorList>
            <consortium name="Pathogen Informatics"/>
            <person name="Doyle S."/>
        </authorList>
    </citation>
    <scope>NUCLEOTIDE SEQUENCE [LARGE SCALE GENOMIC DNA]</scope>
    <source>
        <strain evidence="11 12">NCTC11645</strain>
    </source>
</reference>
<evidence type="ECO:0000256" key="7">
    <source>
        <dbReference type="ARBA" id="ARBA00022989"/>
    </source>
</evidence>
<dbReference type="Pfam" id="PF07690">
    <property type="entry name" value="MFS_1"/>
    <property type="match status" value="1"/>
</dbReference>
<feature type="transmembrane region" description="Helical" evidence="9">
    <location>
        <begin position="80"/>
        <end position="98"/>
    </location>
</feature>
<dbReference type="SUPFAM" id="SSF103473">
    <property type="entry name" value="MFS general substrate transporter"/>
    <property type="match status" value="1"/>
</dbReference>
<feature type="domain" description="Major facilitator superfamily (MFS) profile" evidence="10">
    <location>
        <begin position="12"/>
        <end position="394"/>
    </location>
</feature>
<evidence type="ECO:0000313" key="12">
    <source>
        <dbReference type="Proteomes" id="UP000254512"/>
    </source>
</evidence>
<feature type="transmembrane region" description="Helical" evidence="9">
    <location>
        <begin position="341"/>
        <end position="362"/>
    </location>
</feature>
<name>A0A377HL98_GRIHO</name>
<keyword evidence="4" id="KW-1003">Cell membrane</keyword>
<feature type="transmembrane region" description="Helical" evidence="9">
    <location>
        <begin position="217"/>
        <end position="236"/>
    </location>
</feature>
<feature type="transmembrane region" description="Helical" evidence="9">
    <location>
        <begin position="12"/>
        <end position="34"/>
    </location>
</feature>
<dbReference type="GO" id="GO:0005886">
    <property type="term" value="C:plasma membrane"/>
    <property type="evidence" value="ECO:0007669"/>
    <property type="project" value="UniProtKB-SubCell"/>
</dbReference>
<feature type="transmembrane region" description="Helical" evidence="9">
    <location>
        <begin position="256"/>
        <end position="276"/>
    </location>
</feature>
<feature type="transmembrane region" description="Helical" evidence="9">
    <location>
        <begin position="147"/>
        <end position="167"/>
    </location>
</feature>
<comment type="subcellular location">
    <subcellularLocation>
        <location evidence="1">Cell membrane</location>
        <topology evidence="1">Multi-pass membrane protein</topology>
    </subcellularLocation>
</comment>
<dbReference type="GO" id="GO:0022857">
    <property type="term" value="F:transmembrane transporter activity"/>
    <property type="evidence" value="ECO:0007669"/>
    <property type="project" value="InterPro"/>
</dbReference>
<dbReference type="PROSITE" id="PS50850">
    <property type="entry name" value="MFS"/>
    <property type="match status" value="1"/>
</dbReference>
<dbReference type="PANTHER" id="PTHR23535:SF2">
    <property type="entry name" value="SUGAR EFFLUX TRANSPORTER A-RELATED"/>
    <property type="match status" value="1"/>
</dbReference>
<gene>
    <name evidence="11" type="primary">setC</name>
    <name evidence="11" type="ORF">NCTC11645_01168</name>
</gene>
<feature type="transmembrane region" description="Helical" evidence="9">
    <location>
        <begin position="173"/>
        <end position="191"/>
    </location>
</feature>
<evidence type="ECO:0000256" key="5">
    <source>
        <dbReference type="ARBA" id="ARBA00022597"/>
    </source>
</evidence>
<evidence type="ECO:0000256" key="6">
    <source>
        <dbReference type="ARBA" id="ARBA00022692"/>
    </source>
</evidence>
<feature type="transmembrane region" description="Helical" evidence="9">
    <location>
        <begin position="104"/>
        <end position="126"/>
    </location>
</feature>
<dbReference type="Proteomes" id="UP000254512">
    <property type="component" value="Unassembled WGS sequence"/>
</dbReference>
<keyword evidence="8 9" id="KW-0472">Membrane</keyword>
<dbReference type="PANTHER" id="PTHR23535">
    <property type="entry name" value="SUGAR EFFLUX TRANSPORTER A-RELATED"/>
    <property type="match status" value="1"/>
</dbReference>
<proteinExistence type="inferred from homology"/>
<dbReference type="RefSeq" id="WP_115659529.1">
    <property type="nucleotide sequence ID" value="NZ_UGHD01000002.1"/>
</dbReference>